<comment type="similarity">
    <text evidence="1">Belongs to the short-chain fatty acyl-CoA assimilation regulator (ScfR) family.</text>
</comment>
<dbReference type="Proteomes" id="UP000281647">
    <property type="component" value="Unassembled WGS sequence"/>
</dbReference>
<evidence type="ECO:0000313" key="6">
    <source>
        <dbReference type="EMBL" id="RUM99866.1"/>
    </source>
</evidence>
<dbReference type="Pfam" id="PF09856">
    <property type="entry name" value="ScfRs"/>
    <property type="match status" value="1"/>
</dbReference>
<accession>A0A432VCM5</accession>
<dbReference type="PANTHER" id="PTHR46797:SF23">
    <property type="entry name" value="HTH-TYPE TRANSCRIPTIONAL REGULATOR SUTR"/>
    <property type="match status" value="1"/>
</dbReference>
<evidence type="ECO:0000256" key="2">
    <source>
        <dbReference type="ARBA" id="ARBA00023015"/>
    </source>
</evidence>
<keyword evidence="3" id="KW-0238">DNA-binding</keyword>
<dbReference type="GO" id="GO:0003700">
    <property type="term" value="F:DNA-binding transcription factor activity"/>
    <property type="evidence" value="ECO:0007669"/>
    <property type="project" value="TreeGrafter"/>
</dbReference>
<evidence type="ECO:0000256" key="3">
    <source>
        <dbReference type="ARBA" id="ARBA00023125"/>
    </source>
</evidence>
<dbReference type="InterPro" id="IPR001387">
    <property type="entry name" value="Cro/C1-type_HTH"/>
</dbReference>
<keyword evidence="4" id="KW-0804">Transcription</keyword>
<dbReference type="AlphaFoldDB" id="A0A432VCM5"/>
<dbReference type="InterPro" id="IPR010982">
    <property type="entry name" value="Lambda_DNA-bd_dom_sf"/>
</dbReference>
<keyword evidence="2" id="KW-0805">Transcription regulation</keyword>
<dbReference type="GO" id="GO:0003677">
    <property type="term" value="F:DNA binding"/>
    <property type="evidence" value="ECO:0007669"/>
    <property type="project" value="UniProtKB-KW"/>
</dbReference>
<dbReference type="InterPro" id="IPR018653">
    <property type="entry name" value="ScfR_C"/>
</dbReference>
<proteinExistence type="inferred from homology"/>
<dbReference type="SMART" id="SM00530">
    <property type="entry name" value="HTH_XRE"/>
    <property type="match status" value="1"/>
</dbReference>
<dbReference type="GO" id="GO:0005829">
    <property type="term" value="C:cytosol"/>
    <property type="evidence" value="ECO:0007669"/>
    <property type="project" value="TreeGrafter"/>
</dbReference>
<reference evidence="6 7" key="1">
    <citation type="submission" date="2018-11" db="EMBL/GenBank/DDBJ databases">
        <title>Pseudaminobacter arsenicus sp. nov., an arsenic-resistant bacterium isolated from arsenic-rich aquifers.</title>
        <authorList>
            <person name="Mu Y."/>
        </authorList>
    </citation>
    <scope>NUCLEOTIDE SEQUENCE [LARGE SCALE GENOMIC DNA]</scope>
    <source>
        <strain evidence="6 7">CB3</strain>
    </source>
</reference>
<dbReference type="RefSeq" id="WP_128626102.1">
    <property type="nucleotide sequence ID" value="NZ_RKST01000001.1"/>
</dbReference>
<evidence type="ECO:0000259" key="5">
    <source>
        <dbReference type="PROSITE" id="PS50943"/>
    </source>
</evidence>
<dbReference type="OrthoDB" id="1123084at2"/>
<evidence type="ECO:0000256" key="1">
    <source>
        <dbReference type="ARBA" id="ARBA00007227"/>
    </source>
</evidence>
<dbReference type="PANTHER" id="PTHR46797">
    <property type="entry name" value="HTH-TYPE TRANSCRIPTIONAL REGULATOR"/>
    <property type="match status" value="1"/>
</dbReference>
<dbReference type="SUPFAM" id="SSF47413">
    <property type="entry name" value="lambda repressor-like DNA-binding domains"/>
    <property type="match status" value="1"/>
</dbReference>
<feature type="domain" description="HTH cro/C1-type" evidence="5">
    <location>
        <begin position="9"/>
        <end position="63"/>
    </location>
</feature>
<evidence type="ECO:0000313" key="7">
    <source>
        <dbReference type="Proteomes" id="UP000281647"/>
    </source>
</evidence>
<name>A0A432VCM5_9HYPH</name>
<dbReference type="PROSITE" id="PS50943">
    <property type="entry name" value="HTH_CROC1"/>
    <property type="match status" value="1"/>
</dbReference>
<organism evidence="6 7">
    <name type="scientific">Borborobacter arsenicus</name>
    <dbReference type="NCBI Taxonomy" id="1851146"/>
    <lineage>
        <taxon>Bacteria</taxon>
        <taxon>Pseudomonadati</taxon>
        <taxon>Pseudomonadota</taxon>
        <taxon>Alphaproteobacteria</taxon>
        <taxon>Hyphomicrobiales</taxon>
        <taxon>Phyllobacteriaceae</taxon>
        <taxon>Borborobacter</taxon>
    </lineage>
</organism>
<dbReference type="Gene3D" id="1.10.260.40">
    <property type="entry name" value="lambda repressor-like DNA-binding domains"/>
    <property type="match status" value="1"/>
</dbReference>
<comment type="caution">
    <text evidence="6">The sequence shown here is derived from an EMBL/GenBank/DDBJ whole genome shotgun (WGS) entry which is preliminary data.</text>
</comment>
<dbReference type="InterPro" id="IPR050807">
    <property type="entry name" value="TransReg_Diox_bact_type"/>
</dbReference>
<dbReference type="InterPro" id="IPR010359">
    <property type="entry name" value="IrrE_HExxH"/>
</dbReference>
<sequence>MRAPIGIRIRNRRTSLGLSQTALARDVGISPSYLNRIEGNKREVGGALLMRIAERLGLPIDRLSGENEQRLIQSVAESRLDPVLDGIDLKTSDARDLVAQFPEAAAAISRLHRAYSDATASVEAYANRLRTDPLFSQLLHEILSRITAMRSTAEILDGVPDLGEPDRARFLRTINKDARDLTDTARTLVNYFDQSVVRQRSVSPGREVDDLIFEEKNHFPALEEIADALRSQVETAGPFGEASLGEALERHFGVNCRKGAMPDLQGGFSGRFQFDADSRVLWFRNSTTAATRQFQMARLYAELAAPDALEAQANDRRLTSPAARQLAYRAMASYLAGAMTMPYSQILDEAERQYYDIELLSQSYSASFEQVAHRFVTLRRPGAEGVPFGFLRSDPAGRLTKHFPLPGLILPNTGHGCPLWAIYEALRRERIVRQTVEFTNGARYLFVAKAVSKRVAAYQEQPVYSSVMLACDILHADRTIYGRGLNLADATNLVPVGASCRLCARHDCAHRQEEALDEAGENLTLHTPFVTRDFSREKA</sequence>
<protein>
    <submittedName>
        <fullName evidence="6">XRE family transcriptional regulator</fullName>
    </submittedName>
</protein>
<keyword evidence="7" id="KW-1185">Reference proteome</keyword>
<gene>
    <name evidence="6" type="ORF">EET67_02995</name>
</gene>
<dbReference type="CDD" id="cd00093">
    <property type="entry name" value="HTH_XRE"/>
    <property type="match status" value="1"/>
</dbReference>
<evidence type="ECO:0000256" key="4">
    <source>
        <dbReference type="ARBA" id="ARBA00023163"/>
    </source>
</evidence>
<dbReference type="Pfam" id="PF01381">
    <property type="entry name" value="HTH_3"/>
    <property type="match status" value="1"/>
</dbReference>
<dbReference type="EMBL" id="RKST01000001">
    <property type="protein sequence ID" value="RUM99866.1"/>
    <property type="molecule type" value="Genomic_DNA"/>
</dbReference>
<dbReference type="Pfam" id="PF06114">
    <property type="entry name" value="Peptidase_M78"/>
    <property type="match status" value="1"/>
</dbReference>